<proteinExistence type="predicted"/>
<feature type="domain" description="Alpha/beta hydrolase fold-3" evidence="1">
    <location>
        <begin position="3"/>
        <end position="47"/>
    </location>
</feature>
<keyword evidence="2" id="KW-0378">Hydrolase</keyword>
<comment type="caution">
    <text evidence="2">The sequence shown here is derived from an EMBL/GenBank/DDBJ whole genome shotgun (WGS) entry which is preliminary data.</text>
</comment>
<dbReference type="RefSeq" id="WP_195133544.1">
    <property type="nucleotide sequence ID" value="NZ_JADLQX010000041.1"/>
</dbReference>
<accession>A0ABS0D2Y0</accession>
<evidence type="ECO:0000313" key="3">
    <source>
        <dbReference type="Proteomes" id="UP000702209"/>
    </source>
</evidence>
<organism evidence="2 3">
    <name type="scientific">Nocardia amamiensis</name>
    <dbReference type="NCBI Taxonomy" id="404578"/>
    <lineage>
        <taxon>Bacteria</taxon>
        <taxon>Bacillati</taxon>
        <taxon>Actinomycetota</taxon>
        <taxon>Actinomycetes</taxon>
        <taxon>Mycobacteriales</taxon>
        <taxon>Nocardiaceae</taxon>
        <taxon>Nocardia</taxon>
    </lineage>
</organism>
<evidence type="ECO:0000259" key="1">
    <source>
        <dbReference type="Pfam" id="PF07859"/>
    </source>
</evidence>
<sequence length="97" mass="10393">MPLPPTLIHASDAEFFAGDAIALADRLRTAGTTCELVLWPGQMHVFHILAAVVPEARAAYRDAARFVGEHIGKVAATRFARTPLESTVAQAIPKDVS</sequence>
<dbReference type="Proteomes" id="UP000702209">
    <property type="component" value="Unassembled WGS sequence"/>
</dbReference>
<dbReference type="EMBL" id="JADLQX010000041">
    <property type="protein sequence ID" value="MBF6302357.1"/>
    <property type="molecule type" value="Genomic_DNA"/>
</dbReference>
<dbReference type="Pfam" id="PF07859">
    <property type="entry name" value="Abhydrolase_3"/>
    <property type="match status" value="1"/>
</dbReference>
<name>A0ABS0D2Y0_9NOCA</name>
<protein>
    <submittedName>
        <fullName evidence="2">Alpha/beta hydrolase fold domain-containing protein</fullName>
    </submittedName>
</protein>
<gene>
    <name evidence="2" type="ORF">IU459_33175</name>
</gene>
<dbReference type="SUPFAM" id="SSF53474">
    <property type="entry name" value="alpha/beta-Hydrolases"/>
    <property type="match status" value="1"/>
</dbReference>
<keyword evidence="3" id="KW-1185">Reference proteome</keyword>
<reference evidence="2 3" key="1">
    <citation type="submission" date="2020-10" db="EMBL/GenBank/DDBJ databases">
        <title>Identification of Nocardia species via Next-generation sequencing and recognition of intraspecies genetic diversity.</title>
        <authorList>
            <person name="Li P."/>
            <person name="Li P."/>
            <person name="Lu B."/>
        </authorList>
    </citation>
    <scope>NUCLEOTIDE SEQUENCE [LARGE SCALE GENOMIC DNA]</scope>
    <source>
        <strain evidence="2 3">BJ06-0157</strain>
    </source>
</reference>
<dbReference type="Gene3D" id="3.40.50.1820">
    <property type="entry name" value="alpha/beta hydrolase"/>
    <property type="match status" value="1"/>
</dbReference>
<dbReference type="InterPro" id="IPR029058">
    <property type="entry name" value="AB_hydrolase_fold"/>
</dbReference>
<dbReference type="InterPro" id="IPR013094">
    <property type="entry name" value="AB_hydrolase_3"/>
</dbReference>
<evidence type="ECO:0000313" key="2">
    <source>
        <dbReference type="EMBL" id="MBF6302357.1"/>
    </source>
</evidence>
<dbReference type="GO" id="GO:0016787">
    <property type="term" value="F:hydrolase activity"/>
    <property type="evidence" value="ECO:0007669"/>
    <property type="project" value="UniProtKB-KW"/>
</dbReference>